<gene>
    <name evidence="1" type="ORF">FB45DRAFT_6723</name>
</gene>
<dbReference type="AlphaFoldDB" id="A0AAD7FYG9"/>
<proteinExistence type="predicted"/>
<sequence length="453" mass="50048">MSSSAFLLSPSVASLPAYTARPARRPSTAGGAPRTLTEHVFEIKKDKLLAGKEKKAWATLTLRSSARSASSLPTFLEGDKLTGEVTLDVSGSEGILGVSIAVRGQIVTGPQQHLCFLDMSTPLWLKGMPAAGNGKLSGDHHWPFSISLPGEVTLPCPAASPSWHRHHPETAPKKTYRLPQTFLERTSIATVYYELFVHISRSTFRVDNKLQTMFIYVPALRPEPPSRPRQLAYRQNTPVPGPDMDPEGWHTMRAVEIAGTVFGARHVKIEAMLSLAKPLSYTRGSVIPCSLTYLCSDTQALNLICTPLTNHVCLHRQTTYIQAPAVAEHSHHVHSFATADSVIGISRAVWWPVRLAEDAGDERKRRRFDGEIHLPKSLKPSSRVSHFSISYFVVMLPFQVTGFMPEDNSRPHLRQEVQIATMFSKGPKPRAYTPPSYEISEVGADNTFFIPPS</sequence>
<dbReference type="Gene3D" id="2.60.40.640">
    <property type="match status" value="1"/>
</dbReference>
<comment type="caution">
    <text evidence="1">The sequence shown here is derived from an EMBL/GenBank/DDBJ whole genome shotgun (WGS) entry which is preliminary data.</text>
</comment>
<evidence type="ECO:0000313" key="2">
    <source>
        <dbReference type="Proteomes" id="UP001221142"/>
    </source>
</evidence>
<evidence type="ECO:0008006" key="3">
    <source>
        <dbReference type="Google" id="ProtNLM"/>
    </source>
</evidence>
<protein>
    <recommendedName>
        <fullName evidence="3">Arrestin-like N-terminal domain-containing protein</fullName>
    </recommendedName>
</protein>
<accession>A0AAD7FYG9</accession>
<name>A0AAD7FYG9_9AGAR</name>
<dbReference type="Proteomes" id="UP001221142">
    <property type="component" value="Unassembled WGS sequence"/>
</dbReference>
<keyword evidence="2" id="KW-1185">Reference proteome</keyword>
<reference evidence="1" key="1">
    <citation type="submission" date="2023-03" db="EMBL/GenBank/DDBJ databases">
        <title>Massive genome expansion in bonnet fungi (Mycena s.s.) driven by repeated elements and novel gene families across ecological guilds.</title>
        <authorList>
            <consortium name="Lawrence Berkeley National Laboratory"/>
            <person name="Harder C.B."/>
            <person name="Miyauchi S."/>
            <person name="Viragh M."/>
            <person name="Kuo A."/>
            <person name="Thoen E."/>
            <person name="Andreopoulos B."/>
            <person name="Lu D."/>
            <person name="Skrede I."/>
            <person name="Drula E."/>
            <person name="Henrissat B."/>
            <person name="Morin E."/>
            <person name="Kohler A."/>
            <person name="Barry K."/>
            <person name="LaButti K."/>
            <person name="Morin E."/>
            <person name="Salamov A."/>
            <person name="Lipzen A."/>
            <person name="Mereny Z."/>
            <person name="Hegedus B."/>
            <person name="Baldrian P."/>
            <person name="Stursova M."/>
            <person name="Weitz H."/>
            <person name="Taylor A."/>
            <person name="Grigoriev I.V."/>
            <person name="Nagy L.G."/>
            <person name="Martin F."/>
            <person name="Kauserud H."/>
        </authorList>
    </citation>
    <scope>NUCLEOTIDE SEQUENCE</scope>
    <source>
        <strain evidence="1">9284</strain>
    </source>
</reference>
<dbReference type="InterPro" id="IPR014752">
    <property type="entry name" value="Arrestin-like_C"/>
</dbReference>
<dbReference type="EMBL" id="JARKIF010000001">
    <property type="protein sequence ID" value="KAJ7649993.1"/>
    <property type="molecule type" value="Genomic_DNA"/>
</dbReference>
<organism evidence="1 2">
    <name type="scientific">Roridomyces roridus</name>
    <dbReference type="NCBI Taxonomy" id="1738132"/>
    <lineage>
        <taxon>Eukaryota</taxon>
        <taxon>Fungi</taxon>
        <taxon>Dikarya</taxon>
        <taxon>Basidiomycota</taxon>
        <taxon>Agaricomycotina</taxon>
        <taxon>Agaricomycetes</taxon>
        <taxon>Agaricomycetidae</taxon>
        <taxon>Agaricales</taxon>
        <taxon>Marasmiineae</taxon>
        <taxon>Mycenaceae</taxon>
        <taxon>Roridomyces</taxon>
    </lineage>
</organism>
<evidence type="ECO:0000313" key="1">
    <source>
        <dbReference type="EMBL" id="KAJ7649993.1"/>
    </source>
</evidence>